<keyword evidence="1" id="KW-1133">Transmembrane helix</keyword>
<feature type="transmembrane region" description="Helical" evidence="1">
    <location>
        <begin position="94"/>
        <end position="116"/>
    </location>
</feature>
<feature type="non-terminal residue" evidence="2">
    <location>
        <position position="142"/>
    </location>
</feature>
<organism evidence="2 3">
    <name type="scientific">Thalassospira lucentensis</name>
    <dbReference type="NCBI Taxonomy" id="168935"/>
    <lineage>
        <taxon>Bacteria</taxon>
        <taxon>Pseudomonadati</taxon>
        <taxon>Pseudomonadota</taxon>
        <taxon>Alphaproteobacteria</taxon>
        <taxon>Rhodospirillales</taxon>
        <taxon>Thalassospiraceae</taxon>
        <taxon>Thalassospira</taxon>
    </lineage>
</organism>
<name>A0A3D5NC24_9PROT</name>
<dbReference type="AlphaFoldDB" id="A0A3D5NC24"/>
<proteinExistence type="predicted"/>
<evidence type="ECO:0000313" key="3">
    <source>
        <dbReference type="Proteomes" id="UP000264179"/>
    </source>
</evidence>
<comment type="caution">
    <text evidence="2">The sequence shown here is derived from an EMBL/GenBank/DDBJ whole genome shotgun (WGS) entry which is preliminary data.</text>
</comment>
<evidence type="ECO:0000256" key="1">
    <source>
        <dbReference type="SAM" id="Phobius"/>
    </source>
</evidence>
<feature type="transmembrane region" description="Helical" evidence="1">
    <location>
        <begin position="122"/>
        <end position="141"/>
    </location>
</feature>
<dbReference type="EMBL" id="DPOP01000140">
    <property type="protein sequence ID" value="HCW68971.1"/>
    <property type="molecule type" value="Genomic_DNA"/>
</dbReference>
<keyword evidence="1" id="KW-0472">Membrane</keyword>
<reference evidence="2 3" key="1">
    <citation type="journal article" date="2018" name="Nat. Biotechnol.">
        <title>A standardized bacterial taxonomy based on genome phylogeny substantially revises the tree of life.</title>
        <authorList>
            <person name="Parks D.H."/>
            <person name="Chuvochina M."/>
            <person name="Waite D.W."/>
            <person name="Rinke C."/>
            <person name="Skarshewski A."/>
            <person name="Chaumeil P.A."/>
            <person name="Hugenholtz P."/>
        </authorList>
    </citation>
    <scope>NUCLEOTIDE SEQUENCE [LARGE SCALE GENOMIC DNA]</scope>
    <source>
        <strain evidence="2">UBA9881</strain>
    </source>
</reference>
<evidence type="ECO:0000313" key="2">
    <source>
        <dbReference type="EMBL" id="HCW68971.1"/>
    </source>
</evidence>
<keyword evidence="1" id="KW-0812">Transmembrane</keyword>
<accession>A0A3D5NC24</accession>
<gene>
    <name evidence="2" type="ORF">DHR80_17575</name>
</gene>
<protein>
    <submittedName>
        <fullName evidence="2">Lantibiotic ABC transporter</fullName>
    </submittedName>
</protein>
<sequence>REIDVVFSQIDDRLMPCLFVPDNGTALVVIRPEANGIRVYDGGTDREIVIKASSLPGRLYQFSSANRRERYFEDDKRGWFGGIATRFSQLGYQLLLITFVLNIMALATPIFVMGIYDRVIGTRSISMLIQFSIGIGIILIMT</sequence>
<feature type="non-terminal residue" evidence="2">
    <location>
        <position position="1"/>
    </location>
</feature>
<dbReference type="Proteomes" id="UP000264179">
    <property type="component" value="Unassembled WGS sequence"/>
</dbReference>